<dbReference type="PANTHER" id="PTHR37694">
    <property type="entry name" value="SLR8022 PROTEIN"/>
    <property type="match status" value="1"/>
</dbReference>
<dbReference type="GeneID" id="83619754"/>
<dbReference type="CDD" id="cd02230">
    <property type="entry name" value="cupin_HP0902-like"/>
    <property type="match status" value="1"/>
</dbReference>
<proteinExistence type="predicted"/>
<keyword evidence="4" id="KW-1185">Reference proteome</keyword>
<dbReference type="EMBL" id="BLAH01000072">
    <property type="protein sequence ID" value="GES36553.1"/>
    <property type="molecule type" value="Genomic_DNA"/>
</dbReference>
<evidence type="ECO:0000313" key="5">
    <source>
        <dbReference type="Proteomes" id="UP001163947"/>
    </source>
</evidence>
<gene>
    <name evidence="3" type="ORF">OCS65_05015</name>
    <name evidence="2" type="ORF">RAJCM14343_1805</name>
</gene>
<evidence type="ECO:0000313" key="4">
    <source>
        <dbReference type="Proteomes" id="UP000325466"/>
    </source>
</evidence>
<dbReference type="InterPro" id="IPR011051">
    <property type="entry name" value="RmlC_Cupin_sf"/>
</dbReference>
<organism evidence="3 5">
    <name type="scientific">Rhodococcus aetherivorans</name>
    <dbReference type="NCBI Taxonomy" id="191292"/>
    <lineage>
        <taxon>Bacteria</taxon>
        <taxon>Bacillati</taxon>
        <taxon>Actinomycetota</taxon>
        <taxon>Actinomycetes</taxon>
        <taxon>Mycobacteriales</taxon>
        <taxon>Nocardiaceae</taxon>
        <taxon>Rhodococcus</taxon>
    </lineage>
</organism>
<dbReference type="Proteomes" id="UP001163947">
    <property type="component" value="Chromosome"/>
</dbReference>
<reference evidence="2" key="2">
    <citation type="submission" date="2019-10" db="EMBL/GenBank/DDBJ databases">
        <title>Draft genome sequence of Rhodococcus aetherivorans JCM 14343.</title>
        <authorList>
            <person name="Inoue D."/>
            <person name="Nakazawa M."/>
            <person name="Yamamoto N."/>
            <person name="Sei K."/>
            <person name="Ike M."/>
        </authorList>
    </citation>
    <scope>NUCLEOTIDE SEQUENCE</scope>
    <source>
        <strain evidence="2">JCM 14343</strain>
    </source>
</reference>
<dbReference type="Proteomes" id="UP000325466">
    <property type="component" value="Unassembled WGS sequence"/>
</dbReference>
<name>A0A059MHV1_9NOCA</name>
<accession>A0A0F6YBT4</accession>
<dbReference type="KEGG" id="rav:AAT18_23295"/>
<reference evidence="3" key="3">
    <citation type="submission" date="2022-09" db="EMBL/GenBank/DDBJ databases">
        <title>The genome sequence of Rhodococcus aetherivorans N1.</title>
        <authorList>
            <person name="Jiang W."/>
        </authorList>
    </citation>
    <scope>NUCLEOTIDE SEQUENCE</scope>
    <source>
        <strain evidence="3">N1</strain>
    </source>
</reference>
<sequence>MKKLALDALARHLAAHAAAAPSGRSAETVYGGHEHVLRQTLVALQAGQSMAEHVSPGEATVYILRGRIRVVADRTSWDGRSGDLIALPRTRHRIDAVADTVALLTVAKY</sequence>
<dbReference type="EMBL" id="CP106982">
    <property type="protein sequence ID" value="UYF95132.1"/>
    <property type="molecule type" value="Genomic_DNA"/>
</dbReference>
<dbReference type="InterPro" id="IPR013096">
    <property type="entry name" value="Cupin_2"/>
</dbReference>
<dbReference type="AlphaFoldDB" id="A0A059MHV1"/>
<feature type="domain" description="Cupin type-2" evidence="1">
    <location>
        <begin position="41"/>
        <end position="103"/>
    </location>
</feature>
<evidence type="ECO:0000313" key="2">
    <source>
        <dbReference type="EMBL" id="GES36553.1"/>
    </source>
</evidence>
<dbReference type="SUPFAM" id="SSF51182">
    <property type="entry name" value="RmlC-like cupins"/>
    <property type="match status" value="1"/>
</dbReference>
<dbReference type="Pfam" id="PF07883">
    <property type="entry name" value="Cupin_2"/>
    <property type="match status" value="1"/>
</dbReference>
<evidence type="ECO:0000259" key="1">
    <source>
        <dbReference type="Pfam" id="PF07883"/>
    </source>
</evidence>
<dbReference type="Gene3D" id="2.60.120.10">
    <property type="entry name" value="Jelly Rolls"/>
    <property type="match status" value="1"/>
</dbReference>
<dbReference type="PANTHER" id="PTHR37694:SF1">
    <property type="entry name" value="SLR8022 PROTEIN"/>
    <property type="match status" value="1"/>
</dbReference>
<protein>
    <submittedName>
        <fullName evidence="3">Cupin domain-containing protein</fullName>
    </submittedName>
</protein>
<accession>A0A059MHV1</accession>
<evidence type="ECO:0000313" key="3">
    <source>
        <dbReference type="EMBL" id="UYF95132.1"/>
    </source>
</evidence>
<reference evidence="2 4" key="1">
    <citation type="journal article" date="2018" name="Biodegradation">
        <title>1,4-Dioxane degradation characteristics of Rhodococcus aetherivorans JCM 14343.</title>
        <authorList>
            <person name="Inoue D."/>
            <person name="Tsunoda T."/>
            <person name="Yamamoto N."/>
            <person name="Ike M."/>
            <person name="Sei K."/>
        </authorList>
    </citation>
    <scope>NUCLEOTIDE SEQUENCE [LARGE SCALE GENOMIC DNA]</scope>
    <source>
        <strain evidence="2 4">JCM 14343</strain>
    </source>
</reference>
<dbReference type="RefSeq" id="WP_029546350.1">
    <property type="nucleotide sequence ID" value="NZ_BAAAYP010000036.1"/>
</dbReference>
<dbReference type="InterPro" id="IPR014710">
    <property type="entry name" value="RmlC-like_jellyroll"/>
</dbReference>